<dbReference type="Proteomes" id="UP000244855">
    <property type="component" value="Unassembled WGS sequence"/>
</dbReference>
<reference evidence="12 13" key="1">
    <citation type="journal article" date="2018" name="Sci. Rep.">
        <title>Comparative genomics provides insights into the lifestyle and reveals functional heterogeneity of dark septate endophytic fungi.</title>
        <authorList>
            <person name="Knapp D.G."/>
            <person name="Nemeth J.B."/>
            <person name="Barry K."/>
            <person name="Hainaut M."/>
            <person name="Henrissat B."/>
            <person name="Johnson J."/>
            <person name="Kuo A."/>
            <person name="Lim J.H.P."/>
            <person name="Lipzen A."/>
            <person name="Nolan M."/>
            <person name="Ohm R.A."/>
            <person name="Tamas L."/>
            <person name="Grigoriev I.V."/>
            <person name="Spatafora J.W."/>
            <person name="Nagy L.G."/>
            <person name="Kovacs G.M."/>
        </authorList>
    </citation>
    <scope>NUCLEOTIDE SEQUENCE [LARGE SCALE GENOMIC DNA]</scope>
    <source>
        <strain evidence="12 13">DSE2036</strain>
    </source>
</reference>
<protein>
    <recommendedName>
        <fullName evidence="9">Ribosomal RNA-processing protein 43</fullName>
    </recommendedName>
</protein>
<feature type="compositionally biased region" description="Polar residues" evidence="10">
    <location>
        <begin position="91"/>
        <end position="103"/>
    </location>
</feature>
<dbReference type="GO" id="GO:0000467">
    <property type="term" value="P:exonucleolytic trimming to generate mature 3'-end of 5.8S rRNA from tricistronic rRNA transcript (SSU-rRNA, 5.8S rRNA, LSU-rRNA)"/>
    <property type="evidence" value="ECO:0007669"/>
    <property type="project" value="TreeGrafter"/>
</dbReference>
<dbReference type="InterPro" id="IPR050590">
    <property type="entry name" value="Exosome_comp_Rrp42_subfam"/>
</dbReference>
<dbReference type="InterPro" id="IPR027408">
    <property type="entry name" value="PNPase/RNase_PH_dom_sf"/>
</dbReference>
<dbReference type="GO" id="GO:0071035">
    <property type="term" value="P:nuclear polyadenylation-dependent rRNA catabolic process"/>
    <property type="evidence" value="ECO:0007669"/>
    <property type="project" value="TreeGrafter"/>
</dbReference>
<feature type="region of interest" description="Disordered" evidence="10">
    <location>
        <begin position="87"/>
        <end position="121"/>
    </location>
</feature>
<accession>A0A2V1DJD4</accession>
<keyword evidence="7" id="KW-0694">RNA-binding</keyword>
<evidence type="ECO:0000256" key="10">
    <source>
        <dbReference type="SAM" id="MobiDB-lite"/>
    </source>
</evidence>
<dbReference type="EMBL" id="KZ805424">
    <property type="protein sequence ID" value="PVH97961.1"/>
    <property type="molecule type" value="Genomic_DNA"/>
</dbReference>
<evidence type="ECO:0000256" key="2">
    <source>
        <dbReference type="ARBA" id="ARBA00004604"/>
    </source>
</evidence>
<dbReference type="PANTHER" id="PTHR11097:SF9">
    <property type="entry name" value="EXOSOME COMPLEX COMPONENT RRP43"/>
    <property type="match status" value="1"/>
</dbReference>
<dbReference type="GO" id="GO:0000177">
    <property type="term" value="C:cytoplasmic exosome (RNase complex)"/>
    <property type="evidence" value="ECO:0007669"/>
    <property type="project" value="TreeGrafter"/>
</dbReference>
<dbReference type="Pfam" id="PF01138">
    <property type="entry name" value="RNase_PH"/>
    <property type="match status" value="1"/>
</dbReference>
<evidence type="ECO:0000256" key="4">
    <source>
        <dbReference type="ARBA" id="ARBA00022490"/>
    </source>
</evidence>
<dbReference type="GO" id="GO:0000176">
    <property type="term" value="C:nuclear exosome (RNase complex)"/>
    <property type="evidence" value="ECO:0007669"/>
    <property type="project" value="TreeGrafter"/>
</dbReference>
<evidence type="ECO:0000256" key="9">
    <source>
        <dbReference type="ARBA" id="ARBA00030617"/>
    </source>
</evidence>
<dbReference type="InterPro" id="IPR036345">
    <property type="entry name" value="ExoRNase_PH_dom2_sf"/>
</dbReference>
<comment type="similarity">
    <text evidence="3">Belongs to the RNase PH family.</text>
</comment>
<keyword evidence="13" id="KW-1185">Reference proteome</keyword>
<gene>
    <name evidence="12" type="ORF">DM02DRAFT_484863</name>
</gene>
<dbReference type="SUPFAM" id="SSF54211">
    <property type="entry name" value="Ribosomal protein S5 domain 2-like"/>
    <property type="match status" value="1"/>
</dbReference>
<evidence type="ECO:0000256" key="8">
    <source>
        <dbReference type="ARBA" id="ARBA00023242"/>
    </source>
</evidence>
<keyword evidence="6" id="KW-0271">Exosome</keyword>
<feature type="non-terminal residue" evidence="12">
    <location>
        <position position="1"/>
    </location>
</feature>
<dbReference type="PANTHER" id="PTHR11097">
    <property type="entry name" value="EXOSOME COMPLEX EXONUCLEASE RIBOSOMAL RNA PROCESSING PROTEIN"/>
    <property type="match status" value="1"/>
</dbReference>
<evidence type="ECO:0000259" key="11">
    <source>
        <dbReference type="Pfam" id="PF01138"/>
    </source>
</evidence>
<evidence type="ECO:0000313" key="12">
    <source>
        <dbReference type="EMBL" id="PVH97961.1"/>
    </source>
</evidence>
<evidence type="ECO:0000256" key="5">
    <source>
        <dbReference type="ARBA" id="ARBA00022552"/>
    </source>
</evidence>
<dbReference type="Gene3D" id="3.30.230.70">
    <property type="entry name" value="GHMP Kinase, N-terminal domain"/>
    <property type="match status" value="1"/>
</dbReference>
<keyword evidence="8" id="KW-0539">Nucleus</keyword>
<dbReference type="InterPro" id="IPR001247">
    <property type="entry name" value="ExoRNase_PH_dom1"/>
</dbReference>
<name>A0A2V1DJD4_9PLEO</name>
<dbReference type="GO" id="GO:0005730">
    <property type="term" value="C:nucleolus"/>
    <property type="evidence" value="ECO:0007669"/>
    <property type="project" value="UniProtKB-SubCell"/>
</dbReference>
<dbReference type="GO" id="GO:0071028">
    <property type="term" value="P:nuclear mRNA surveillance"/>
    <property type="evidence" value="ECO:0007669"/>
    <property type="project" value="TreeGrafter"/>
</dbReference>
<dbReference type="GO" id="GO:0034476">
    <property type="term" value="P:U5 snRNA 3'-end processing"/>
    <property type="evidence" value="ECO:0007669"/>
    <property type="project" value="TreeGrafter"/>
</dbReference>
<dbReference type="STRING" id="97972.A0A2V1DJD4"/>
<keyword evidence="4" id="KW-0963">Cytoplasm</keyword>
<evidence type="ECO:0000256" key="3">
    <source>
        <dbReference type="ARBA" id="ARBA00006678"/>
    </source>
</evidence>
<evidence type="ECO:0000256" key="1">
    <source>
        <dbReference type="ARBA" id="ARBA00004496"/>
    </source>
</evidence>
<evidence type="ECO:0000256" key="7">
    <source>
        <dbReference type="ARBA" id="ARBA00022884"/>
    </source>
</evidence>
<feature type="domain" description="Exoribonuclease phosphorolytic" evidence="11">
    <location>
        <begin position="47"/>
        <end position="235"/>
    </location>
</feature>
<feature type="non-terminal residue" evidence="12">
    <location>
        <position position="367"/>
    </location>
</feature>
<sequence length="367" mass="39661">ATTSQAPPSALTFPRPIFAAVSPHPFLQAHLSASQTRQRANGRSAQEFRAPLVNTGSLTHCHGSAVVRLGNTSVVCGIRGEILKEEDAQGYTYTPTTTSSNANDDNDEDDDGDLEEETHEISTLRLLVPNVELSTGSTPNHIPSNAPSSVAQTLITRLRSLLLSTSLIRARDLRILYTPPLSSDATPAAEQDDPPAELKAYWTLYMDVFFISIDGNAFDAAWLGILAALQNTRLPRAEWDPEYETILCDDDPAAARALRLRGLPVPASFAVFEAPPPCGGEWDESGEEEGGDGDHWVLCDPDAFEESVCREGVCVVVDCGKGKKAGPGDMVVRRVEKSGGGVVGREEMRGLVKRAVERWEVVRKVLG</sequence>
<comment type="subcellular location">
    <subcellularLocation>
        <location evidence="1">Cytoplasm</location>
    </subcellularLocation>
    <subcellularLocation>
        <location evidence="2">Nucleus</location>
        <location evidence="2">Nucleolus</location>
    </subcellularLocation>
</comment>
<feature type="compositionally biased region" description="Acidic residues" evidence="10">
    <location>
        <begin position="104"/>
        <end position="118"/>
    </location>
</feature>
<dbReference type="GO" id="GO:0035925">
    <property type="term" value="F:mRNA 3'-UTR AU-rich region binding"/>
    <property type="evidence" value="ECO:0007669"/>
    <property type="project" value="TreeGrafter"/>
</dbReference>
<proteinExistence type="inferred from homology"/>
<dbReference type="GO" id="GO:0016075">
    <property type="term" value="P:rRNA catabolic process"/>
    <property type="evidence" value="ECO:0007669"/>
    <property type="project" value="TreeGrafter"/>
</dbReference>
<evidence type="ECO:0000256" key="6">
    <source>
        <dbReference type="ARBA" id="ARBA00022835"/>
    </source>
</evidence>
<dbReference type="GO" id="GO:0034475">
    <property type="term" value="P:U4 snRNA 3'-end processing"/>
    <property type="evidence" value="ECO:0007669"/>
    <property type="project" value="TreeGrafter"/>
</dbReference>
<organism evidence="12 13">
    <name type="scientific">Periconia macrospinosa</name>
    <dbReference type="NCBI Taxonomy" id="97972"/>
    <lineage>
        <taxon>Eukaryota</taxon>
        <taxon>Fungi</taxon>
        <taxon>Dikarya</taxon>
        <taxon>Ascomycota</taxon>
        <taxon>Pezizomycotina</taxon>
        <taxon>Dothideomycetes</taxon>
        <taxon>Pleosporomycetidae</taxon>
        <taxon>Pleosporales</taxon>
        <taxon>Massarineae</taxon>
        <taxon>Periconiaceae</taxon>
        <taxon>Periconia</taxon>
    </lineage>
</organism>
<dbReference type="AlphaFoldDB" id="A0A2V1DJD4"/>
<dbReference type="GO" id="GO:0071038">
    <property type="term" value="P:TRAMP-dependent tRNA surveillance pathway"/>
    <property type="evidence" value="ECO:0007669"/>
    <property type="project" value="TreeGrafter"/>
</dbReference>
<evidence type="ECO:0000313" key="13">
    <source>
        <dbReference type="Proteomes" id="UP000244855"/>
    </source>
</evidence>
<dbReference type="InterPro" id="IPR020568">
    <property type="entry name" value="Ribosomal_Su5_D2-typ_SF"/>
</dbReference>
<dbReference type="OrthoDB" id="45882at2759"/>
<dbReference type="SUPFAM" id="SSF55666">
    <property type="entry name" value="Ribonuclease PH domain 2-like"/>
    <property type="match status" value="1"/>
</dbReference>
<keyword evidence="5" id="KW-0698">rRNA processing</keyword>
<dbReference type="GO" id="GO:0034473">
    <property type="term" value="P:U1 snRNA 3'-end processing"/>
    <property type="evidence" value="ECO:0007669"/>
    <property type="project" value="TreeGrafter"/>
</dbReference>